<gene>
    <name evidence="1" type="ORF">FHR84_002582</name>
</gene>
<name>A0A852YYK4_9ACTN</name>
<dbReference type="EMBL" id="JACBYW010000004">
    <property type="protein sequence ID" value="NYH79248.1"/>
    <property type="molecule type" value="Genomic_DNA"/>
</dbReference>
<proteinExistence type="predicted"/>
<evidence type="ECO:0000313" key="1">
    <source>
        <dbReference type="EMBL" id="NYH79248.1"/>
    </source>
</evidence>
<dbReference type="Proteomes" id="UP000548304">
    <property type="component" value="Unassembled WGS sequence"/>
</dbReference>
<keyword evidence="2" id="KW-1185">Reference proteome</keyword>
<evidence type="ECO:0000313" key="2">
    <source>
        <dbReference type="Proteomes" id="UP000548304"/>
    </source>
</evidence>
<dbReference type="AlphaFoldDB" id="A0A852YYK4"/>
<organism evidence="1 2">
    <name type="scientific">Actinopolyspora biskrensis</name>
    <dbReference type="NCBI Taxonomy" id="1470178"/>
    <lineage>
        <taxon>Bacteria</taxon>
        <taxon>Bacillati</taxon>
        <taxon>Actinomycetota</taxon>
        <taxon>Actinomycetes</taxon>
        <taxon>Actinopolysporales</taxon>
        <taxon>Actinopolysporaceae</taxon>
        <taxon>Actinopolyspora</taxon>
    </lineage>
</organism>
<dbReference type="RefSeq" id="WP_281361325.1">
    <property type="nucleotide sequence ID" value="NZ_JACBYW010000004.1"/>
</dbReference>
<comment type="caution">
    <text evidence="1">The sequence shown here is derived from an EMBL/GenBank/DDBJ whole genome shotgun (WGS) entry which is preliminary data.</text>
</comment>
<protein>
    <submittedName>
        <fullName evidence="1">Integrase</fullName>
    </submittedName>
</protein>
<sequence>MSAREIADYLGHDRGRMTQDVYMNRKTVGDTAARALDDLHDQG</sequence>
<reference evidence="1 2" key="1">
    <citation type="submission" date="2020-07" db="EMBL/GenBank/DDBJ databases">
        <title>Genomic Encyclopedia of Type Strains, Phase III (KMG-III): the genomes of soil and plant-associated and newly described type strains.</title>
        <authorList>
            <person name="Whitman W."/>
        </authorList>
    </citation>
    <scope>NUCLEOTIDE SEQUENCE [LARGE SCALE GENOMIC DNA]</scope>
    <source>
        <strain evidence="1 2">CECT 8576</strain>
    </source>
</reference>
<accession>A0A852YYK4</accession>